<dbReference type="RefSeq" id="WP_137275343.1">
    <property type="nucleotide sequence ID" value="NZ_QKNX01000001.1"/>
</dbReference>
<dbReference type="PROSITE" id="PS50156">
    <property type="entry name" value="SSD"/>
    <property type="match status" value="2"/>
</dbReference>
<evidence type="ECO:0000256" key="1">
    <source>
        <dbReference type="ARBA" id="ARBA00004651"/>
    </source>
</evidence>
<feature type="transmembrane region" description="Helical" evidence="6">
    <location>
        <begin position="243"/>
        <end position="262"/>
    </location>
</feature>
<accession>A0A4V5ZP81</accession>
<gene>
    <name evidence="8" type="ORF">DM868_02880</name>
</gene>
<dbReference type="EMBL" id="QKNX01000001">
    <property type="protein sequence ID" value="TKR28043.1"/>
    <property type="molecule type" value="Genomic_DNA"/>
</dbReference>
<sequence length="818" mass="87152">MAPGSSFDALVDRVNETALQRPVAVLAVFALLTAVMFGGLPLIVVDEEATEAFTEGLPEQEALDAINTEFGDRFEEDGASTQLIHVGDNVLAKHELIRSLTVLERTDQRASLRYEGAAGPAVLVAQAIDPTATTPAEQRRVLERSSESEVRTAVRGLADEPRFRSLLSEDFNPTAASASASITVVNHDVPAGGSQGPNGGGGGQIQEIQVSMQSITDGVGGDIRVFGSGIISEEFGNIIGDSLTIVVPVVLLLILAFLVVAYRDPIDLVLGLVALLMTLAWTFGTVGYVGIPFDQNMIAVPVLLLAVGIDFGIHIINRYREERVKGIAALPAMTEANRQLIVAFLIVTVTTVFGFGANVISDLGPISNFGLVAAIGISYTFFIFGVFLPALKVVTDRVRIRLSVPTFGTNPISSEDSTFGRVLSAGATVSRVAPAFFVVLTLVIGGGAAAYGQDVDRSFSTDDFLPPEELPSYIAALPEPFAPGEYTVTGNLNLLEERFGASQQDTAILYVVGPFEEDHALESIYRTNQDPPDSFVATERRADSQSIITVIQSRAERDPEFAALVARNDRSGNGIPDRNLKLIYDELFAADGGRAGEFLTEDRRAAKIEYTIESDADQAEIASDAREFSEEFRFSATPTGGVIVFSAISDTIFSSAIESLVIAVLLTTIFLIIVYGALERRPLLGLVNLFPILVTVALLLATMRAIGLPLNALTATLLSITIGVGVAYSVHVTHRFIDEYNETGDTYRSLLITLSGTGGALTGSMLTTSIGTGALVLAITPVLGNFGLLMAVSVFYSYLTSILVLPATLLVWGQLATE</sequence>
<feature type="transmembrane region" description="Helical" evidence="6">
    <location>
        <begin position="269"/>
        <end position="291"/>
    </location>
</feature>
<evidence type="ECO:0000256" key="2">
    <source>
        <dbReference type="ARBA" id="ARBA00022475"/>
    </source>
</evidence>
<keyword evidence="9" id="KW-1185">Reference proteome</keyword>
<feature type="transmembrane region" description="Helical" evidence="6">
    <location>
        <begin position="786"/>
        <end position="812"/>
    </location>
</feature>
<reference evidence="8 9" key="1">
    <citation type="submission" date="2019-04" db="EMBL/GenBank/DDBJ databases">
        <title>Natronomonas sp. F20-122 a newhaloarchaeon isolated from a saline saltern of Isla Bacuta, Huelva, Spain.</title>
        <authorList>
            <person name="Duran-Viseras A."/>
            <person name="Sanchez-Porro C."/>
            <person name="Ventosa A."/>
        </authorList>
    </citation>
    <scope>NUCLEOTIDE SEQUENCE [LARGE SCALE GENOMIC DNA]</scope>
    <source>
        <strain evidence="8 9">F20-122</strain>
    </source>
</reference>
<dbReference type="GO" id="GO:0005886">
    <property type="term" value="C:plasma membrane"/>
    <property type="evidence" value="ECO:0007669"/>
    <property type="project" value="UniProtKB-SubCell"/>
</dbReference>
<evidence type="ECO:0000256" key="6">
    <source>
        <dbReference type="SAM" id="Phobius"/>
    </source>
</evidence>
<dbReference type="Gene3D" id="1.20.1640.10">
    <property type="entry name" value="Multidrug efflux transporter AcrB transmembrane domain"/>
    <property type="match status" value="2"/>
</dbReference>
<dbReference type="Proteomes" id="UP000308037">
    <property type="component" value="Unassembled WGS sequence"/>
</dbReference>
<evidence type="ECO:0000313" key="9">
    <source>
        <dbReference type="Proteomes" id="UP000308037"/>
    </source>
</evidence>
<dbReference type="Pfam" id="PF03176">
    <property type="entry name" value="MMPL"/>
    <property type="match status" value="2"/>
</dbReference>
<feature type="transmembrane region" description="Helical" evidence="6">
    <location>
        <begin position="684"/>
        <end position="703"/>
    </location>
</feature>
<feature type="transmembrane region" description="Helical" evidence="6">
    <location>
        <begin position="23"/>
        <end position="44"/>
    </location>
</feature>
<evidence type="ECO:0000256" key="5">
    <source>
        <dbReference type="ARBA" id="ARBA00023136"/>
    </source>
</evidence>
<dbReference type="InterPro" id="IPR000731">
    <property type="entry name" value="SSD"/>
</dbReference>
<dbReference type="InterPro" id="IPR004869">
    <property type="entry name" value="MMPL_dom"/>
</dbReference>
<dbReference type="PANTHER" id="PTHR33406">
    <property type="entry name" value="MEMBRANE PROTEIN MJ1562-RELATED"/>
    <property type="match status" value="1"/>
</dbReference>
<evidence type="ECO:0000256" key="3">
    <source>
        <dbReference type="ARBA" id="ARBA00022692"/>
    </source>
</evidence>
<name>A0A4V5ZP81_9EURY</name>
<comment type="subcellular location">
    <subcellularLocation>
        <location evidence="1">Cell membrane</location>
        <topology evidence="1">Multi-pass membrane protein</topology>
    </subcellularLocation>
</comment>
<comment type="caution">
    <text evidence="8">The sequence shown here is derived from an EMBL/GenBank/DDBJ whole genome shotgun (WGS) entry which is preliminary data.</text>
</comment>
<keyword evidence="4 6" id="KW-1133">Transmembrane helix</keyword>
<feature type="transmembrane region" description="Helical" evidence="6">
    <location>
        <begin position="710"/>
        <end position="730"/>
    </location>
</feature>
<feature type="transmembrane region" description="Helical" evidence="6">
    <location>
        <begin position="340"/>
        <end position="360"/>
    </location>
</feature>
<feature type="transmembrane region" description="Helical" evidence="6">
    <location>
        <begin position="660"/>
        <end position="678"/>
    </location>
</feature>
<protein>
    <submittedName>
        <fullName evidence="8">RND transporter</fullName>
    </submittedName>
</protein>
<evidence type="ECO:0000259" key="7">
    <source>
        <dbReference type="PROSITE" id="PS50156"/>
    </source>
</evidence>
<dbReference type="PANTHER" id="PTHR33406:SF13">
    <property type="entry name" value="MEMBRANE PROTEIN YDFJ"/>
    <property type="match status" value="1"/>
</dbReference>
<organism evidence="8 9">
    <name type="scientific">Natronomonas salsuginis</name>
    <dbReference type="NCBI Taxonomy" id="2217661"/>
    <lineage>
        <taxon>Archaea</taxon>
        <taxon>Methanobacteriati</taxon>
        <taxon>Methanobacteriota</taxon>
        <taxon>Stenosarchaea group</taxon>
        <taxon>Halobacteria</taxon>
        <taxon>Halobacteriales</taxon>
        <taxon>Natronomonadaceae</taxon>
        <taxon>Natronomonas</taxon>
    </lineage>
</organism>
<proteinExistence type="predicted"/>
<keyword evidence="5 6" id="KW-0472">Membrane</keyword>
<feature type="domain" description="SSD" evidence="7">
    <location>
        <begin position="651"/>
        <end position="811"/>
    </location>
</feature>
<keyword evidence="2" id="KW-1003">Cell membrane</keyword>
<evidence type="ECO:0000256" key="4">
    <source>
        <dbReference type="ARBA" id="ARBA00022989"/>
    </source>
</evidence>
<dbReference type="OrthoDB" id="42357at2157"/>
<dbReference type="InterPro" id="IPR050545">
    <property type="entry name" value="Mycobact_MmpL"/>
</dbReference>
<feature type="domain" description="SSD" evidence="7">
    <location>
        <begin position="269"/>
        <end position="394"/>
    </location>
</feature>
<feature type="transmembrane region" description="Helical" evidence="6">
    <location>
        <begin position="297"/>
        <end position="319"/>
    </location>
</feature>
<feature type="transmembrane region" description="Helical" evidence="6">
    <location>
        <begin position="750"/>
        <end position="779"/>
    </location>
</feature>
<feature type="transmembrane region" description="Helical" evidence="6">
    <location>
        <begin position="366"/>
        <end position="391"/>
    </location>
</feature>
<keyword evidence="3 6" id="KW-0812">Transmembrane</keyword>
<evidence type="ECO:0000313" key="8">
    <source>
        <dbReference type="EMBL" id="TKR28043.1"/>
    </source>
</evidence>
<dbReference type="SUPFAM" id="SSF82866">
    <property type="entry name" value="Multidrug efflux transporter AcrB transmembrane domain"/>
    <property type="match status" value="2"/>
</dbReference>
<dbReference type="AlphaFoldDB" id="A0A4V5ZP81"/>